<dbReference type="EMBL" id="JABBXH010000002">
    <property type="protein sequence ID" value="NMP31547.1"/>
    <property type="molecule type" value="Genomic_DNA"/>
</dbReference>
<dbReference type="InterPro" id="IPR036271">
    <property type="entry name" value="Tet_transcr_reg_TetR-rel_C_sf"/>
</dbReference>
<evidence type="ECO:0000313" key="4">
    <source>
        <dbReference type="EMBL" id="NMP31547.1"/>
    </source>
</evidence>
<evidence type="ECO:0000259" key="3">
    <source>
        <dbReference type="PROSITE" id="PS50977"/>
    </source>
</evidence>
<dbReference type="PANTHER" id="PTHR30328:SF54">
    <property type="entry name" value="HTH-TYPE TRANSCRIPTIONAL REPRESSOR SCO4008"/>
    <property type="match status" value="1"/>
</dbReference>
<dbReference type="PRINTS" id="PR00455">
    <property type="entry name" value="HTHTETR"/>
</dbReference>
<dbReference type="SUPFAM" id="SSF46689">
    <property type="entry name" value="Homeodomain-like"/>
    <property type="match status" value="1"/>
</dbReference>
<comment type="caution">
    <text evidence="4">The sequence shown here is derived from an EMBL/GenBank/DDBJ whole genome shotgun (WGS) entry which is preliminary data.</text>
</comment>
<keyword evidence="5" id="KW-1185">Reference proteome</keyword>
<feature type="domain" description="HTH tetR-type" evidence="3">
    <location>
        <begin position="15"/>
        <end position="75"/>
    </location>
</feature>
<dbReference type="InterPro" id="IPR001647">
    <property type="entry name" value="HTH_TetR"/>
</dbReference>
<dbReference type="AlphaFoldDB" id="A0A7Y0Q764"/>
<dbReference type="PROSITE" id="PS50977">
    <property type="entry name" value="HTH_TETR_2"/>
    <property type="match status" value="1"/>
</dbReference>
<reference evidence="4 5" key="1">
    <citation type="submission" date="2020-04" db="EMBL/GenBank/DDBJ databases">
        <title>Thalassotalea sp. M1531, isolated from the surface of marine red alga.</title>
        <authorList>
            <person name="Pang L."/>
            <person name="Lu D.-C."/>
        </authorList>
    </citation>
    <scope>NUCLEOTIDE SEQUENCE [LARGE SCALE GENOMIC DNA]</scope>
    <source>
        <strain evidence="4 5">M1531</strain>
    </source>
</reference>
<sequence>MSEAKKESKQGKIRAQSEAKILAAAQEEFILQGYRGATVQSIADRAGLPKANILYYFKNKENIYHAVLEQTLDMWDEGIGDIDAADGPKVAIEKFIASKVRMSFKHPSASKIYAMEIIQGAQHLKEFARTYLRKWVRDKAALFQTWIDNGEMAEVDPYNLIFLIWSTTQHYADFETQILTVMNRADYEQEDEEQVTQFLTDFILRGCGLK</sequence>
<dbReference type="PANTHER" id="PTHR30328">
    <property type="entry name" value="TRANSCRIPTIONAL REPRESSOR"/>
    <property type="match status" value="1"/>
</dbReference>
<organism evidence="4 5">
    <name type="scientific">Thalassotalea algicola</name>
    <dbReference type="NCBI Taxonomy" id="2716224"/>
    <lineage>
        <taxon>Bacteria</taxon>
        <taxon>Pseudomonadati</taxon>
        <taxon>Pseudomonadota</taxon>
        <taxon>Gammaproteobacteria</taxon>
        <taxon>Alteromonadales</taxon>
        <taxon>Colwelliaceae</taxon>
        <taxon>Thalassotalea</taxon>
    </lineage>
</organism>
<name>A0A7Y0Q764_9GAMM</name>
<evidence type="ECO:0000313" key="5">
    <source>
        <dbReference type="Proteomes" id="UP000568664"/>
    </source>
</evidence>
<dbReference type="Pfam" id="PF00440">
    <property type="entry name" value="TetR_N"/>
    <property type="match status" value="1"/>
</dbReference>
<dbReference type="Gene3D" id="1.10.10.60">
    <property type="entry name" value="Homeodomain-like"/>
    <property type="match status" value="1"/>
</dbReference>
<evidence type="ECO:0000256" key="2">
    <source>
        <dbReference type="PROSITE-ProRule" id="PRU00335"/>
    </source>
</evidence>
<dbReference type="InterPro" id="IPR050109">
    <property type="entry name" value="HTH-type_TetR-like_transc_reg"/>
</dbReference>
<protein>
    <submittedName>
        <fullName evidence="4">TetR family transcriptional regulator</fullName>
    </submittedName>
</protein>
<dbReference type="Gene3D" id="1.10.357.10">
    <property type="entry name" value="Tetracycline Repressor, domain 2"/>
    <property type="match status" value="1"/>
</dbReference>
<dbReference type="SUPFAM" id="SSF48498">
    <property type="entry name" value="Tetracyclin repressor-like, C-terminal domain"/>
    <property type="match status" value="1"/>
</dbReference>
<evidence type="ECO:0000256" key="1">
    <source>
        <dbReference type="ARBA" id="ARBA00023125"/>
    </source>
</evidence>
<feature type="DNA-binding region" description="H-T-H motif" evidence="2">
    <location>
        <begin position="38"/>
        <end position="57"/>
    </location>
</feature>
<gene>
    <name evidence="4" type="ORF">HII17_08235</name>
</gene>
<dbReference type="Proteomes" id="UP000568664">
    <property type="component" value="Unassembled WGS sequence"/>
</dbReference>
<keyword evidence="1 2" id="KW-0238">DNA-binding</keyword>
<accession>A0A7Y0Q764</accession>
<dbReference type="InterPro" id="IPR009057">
    <property type="entry name" value="Homeodomain-like_sf"/>
</dbReference>
<dbReference type="RefSeq" id="WP_169074853.1">
    <property type="nucleotide sequence ID" value="NZ_JABBXH010000002.1"/>
</dbReference>
<dbReference type="GO" id="GO:0003677">
    <property type="term" value="F:DNA binding"/>
    <property type="evidence" value="ECO:0007669"/>
    <property type="project" value="UniProtKB-UniRule"/>
</dbReference>
<dbReference type="Pfam" id="PF08362">
    <property type="entry name" value="TetR_C_3"/>
    <property type="match status" value="1"/>
</dbReference>
<proteinExistence type="predicted"/>
<dbReference type="GO" id="GO:0045892">
    <property type="term" value="P:negative regulation of DNA-templated transcription"/>
    <property type="evidence" value="ECO:0007669"/>
    <property type="project" value="InterPro"/>
</dbReference>
<dbReference type="InterPro" id="IPR013573">
    <property type="entry name" value="Tscrpt_reg_YcdC_C"/>
</dbReference>